<evidence type="ECO:0000313" key="1">
    <source>
        <dbReference type="EMBL" id="NVL08490.1"/>
    </source>
</evidence>
<organism evidence="1">
    <name type="scientific">Bradyrhizobium quebecense</name>
    <dbReference type="NCBI Taxonomy" id="2748629"/>
    <lineage>
        <taxon>Bacteria</taxon>
        <taxon>Pseudomonadati</taxon>
        <taxon>Pseudomonadota</taxon>
        <taxon>Alphaproteobacteria</taxon>
        <taxon>Hyphomicrobiales</taxon>
        <taxon>Nitrobacteraceae</taxon>
        <taxon>Bradyrhizobium</taxon>
    </lineage>
</organism>
<dbReference type="AlphaFoldDB" id="A0A974AFB2"/>
<dbReference type="EMBL" id="JABWSX010000001">
    <property type="protein sequence ID" value="NVL08490.1"/>
    <property type="molecule type" value="Genomic_DNA"/>
</dbReference>
<name>A0A974AFB2_9BRAD</name>
<accession>A0A974AFB2</accession>
<sequence>MPDNFCSLIERYNQLGRLLPDESTFDTDDAAAVAEARLVLGEMDQTLIAIKALLRVDAR</sequence>
<gene>
    <name evidence="1" type="ORF">HU230_22575</name>
</gene>
<reference evidence="1" key="1">
    <citation type="submission" date="2020-06" db="EMBL/GenBank/DDBJ databases">
        <title>Whole Genome Sequence of Bradyrhizobium sp. Strain 66S1MB.</title>
        <authorList>
            <person name="Bromfield E."/>
            <person name="Cloutier S."/>
        </authorList>
    </citation>
    <scope>NUCLEOTIDE SEQUENCE</scope>
    <source>
        <strain evidence="1">66S1MB</strain>
    </source>
</reference>
<comment type="caution">
    <text evidence="1">The sequence shown here is derived from an EMBL/GenBank/DDBJ whole genome shotgun (WGS) entry which is preliminary data.</text>
</comment>
<protein>
    <submittedName>
        <fullName evidence="1">Uncharacterized protein</fullName>
    </submittedName>
</protein>
<dbReference type="RefSeq" id="WP_176531994.1">
    <property type="nucleotide sequence ID" value="NZ_CP088022.1"/>
</dbReference>
<proteinExistence type="predicted"/>